<sequence>MRFQAYMHMVVLNFGFDASRSDYKVVAYKILGNKREKVIMLFDVSREVFDEMPLSEALENELPPILGIVDLGGIFVVVEYDERVWGTRCSIRQMRVYRDVGLWSKGLHD</sequence>
<gene>
    <name evidence="1" type="ORF">SASPL_153058</name>
</gene>
<comment type="caution">
    <text evidence="1">The sequence shown here is derived from an EMBL/GenBank/DDBJ whole genome shotgun (WGS) entry which is preliminary data.</text>
</comment>
<proteinExistence type="predicted"/>
<dbReference type="EMBL" id="PNBA02000021">
    <property type="protein sequence ID" value="KAG6387863.1"/>
    <property type="molecule type" value="Genomic_DNA"/>
</dbReference>
<evidence type="ECO:0000313" key="1">
    <source>
        <dbReference type="EMBL" id="KAG6387863.1"/>
    </source>
</evidence>
<protein>
    <submittedName>
        <fullName evidence="1">Uncharacterized protein</fullName>
    </submittedName>
</protein>
<reference evidence="1" key="1">
    <citation type="submission" date="2018-01" db="EMBL/GenBank/DDBJ databases">
        <authorList>
            <person name="Mao J.F."/>
        </authorList>
    </citation>
    <scope>NUCLEOTIDE SEQUENCE</scope>
    <source>
        <strain evidence="1">Huo1</strain>
        <tissue evidence="1">Leaf</tissue>
    </source>
</reference>
<dbReference type="Proteomes" id="UP000298416">
    <property type="component" value="Unassembled WGS sequence"/>
</dbReference>
<evidence type="ECO:0000313" key="2">
    <source>
        <dbReference type="Proteomes" id="UP000298416"/>
    </source>
</evidence>
<keyword evidence="2" id="KW-1185">Reference proteome</keyword>
<accession>A0A8X8W4A9</accession>
<organism evidence="1">
    <name type="scientific">Salvia splendens</name>
    <name type="common">Scarlet sage</name>
    <dbReference type="NCBI Taxonomy" id="180675"/>
    <lineage>
        <taxon>Eukaryota</taxon>
        <taxon>Viridiplantae</taxon>
        <taxon>Streptophyta</taxon>
        <taxon>Embryophyta</taxon>
        <taxon>Tracheophyta</taxon>
        <taxon>Spermatophyta</taxon>
        <taxon>Magnoliopsida</taxon>
        <taxon>eudicotyledons</taxon>
        <taxon>Gunneridae</taxon>
        <taxon>Pentapetalae</taxon>
        <taxon>asterids</taxon>
        <taxon>lamiids</taxon>
        <taxon>Lamiales</taxon>
        <taxon>Lamiaceae</taxon>
        <taxon>Nepetoideae</taxon>
        <taxon>Mentheae</taxon>
        <taxon>Salviinae</taxon>
        <taxon>Salvia</taxon>
        <taxon>Salvia subgen. Calosphace</taxon>
        <taxon>core Calosphace</taxon>
    </lineage>
</organism>
<reference evidence="1" key="2">
    <citation type="submission" date="2020-08" db="EMBL/GenBank/DDBJ databases">
        <title>Plant Genome Project.</title>
        <authorList>
            <person name="Zhang R.-G."/>
        </authorList>
    </citation>
    <scope>NUCLEOTIDE SEQUENCE</scope>
    <source>
        <strain evidence="1">Huo1</strain>
        <tissue evidence="1">Leaf</tissue>
    </source>
</reference>
<dbReference type="AlphaFoldDB" id="A0A8X8W4A9"/>
<name>A0A8X8W4A9_SALSN</name>